<evidence type="ECO:0000313" key="2">
    <source>
        <dbReference type="Proteomes" id="UP000542674"/>
    </source>
</evidence>
<evidence type="ECO:0000313" key="1">
    <source>
        <dbReference type="EMBL" id="MBB4963512.1"/>
    </source>
</evidence>
<name>A0A7W7WU97_9PSEU</name>
<dbReference type="AlphaFoldDB" id="A0A7W7WU97"/>
<keyword evidence="2" id="KW-1185">Reference proteome</keyword>
<dbReference type="Proteomes" id="UP000542674">
    <property type="component" value="Unassembled WGS sequence"/>
</dbReference>
<dbReference type="EMBL" id="JACHJS010000001">
    <property type="protein sequence ID" value="MBB4963512.1"/>
    <property type="molecule type" value="Genomic_DNA"/>
</dbReference>
<dbReference type="InterPro" id="IPR007788">
    <property type="entry name" value="QCT"/>
</dbReference>
<evidence type="ECO:0008006" key="3">
    <source>
        <dbReference type="Google" id="ProtNLM"/>
    </source>
</evidence>
<dbReference type="RefSeq" id="WP_184666277.1">
    <property type="nucleotide sequence ID" value="NZ_BAABAI010000008.1"/>
</dbReference>
<gene>
    <name evidence="1" type="ORF">F4559_000871</name>
</gene>
<dbReference type="SUPFAM" id="SSF63825">
    <property type="entry name" value="YWTD domain"/>
    <property type="match status" value="1"/>
</dbReference>
<accession>A0A7W7WU97</accession>
<proteinExistence type="predicted"/>
<comment type="caution">
    <text evidence="1">The sequence shown here is derived from an EMBL/GenBank/DDBJ whole genome shotgun (WGS) entry which is preliminary data.</text>
</comment>
<sequence length="266" mass="27082">MKSTVNVVVSVGVLVLVVSCGTPERTGTALPVSVSTRVSAAAVGPVSVRTVVVEAVPSDGADVRGLGVVGDFLVEAVETGAGAVVRVVDAAGTVVRGVDVARAGAVAGVHGGLWQLDSAGRAAIARDPETLVETRRVGVDDARGGLCFTGRHLVHASTADRLVLRDPVTFDEVGAVVLGGHWSAGRLVASVACAGSRAWVLLAGSDWVVEVDLDRSAVVAVASLTRVRADDPEVAGVFGAITAVGDGLWVAGSFRHRFRVRLEGGR</sequence>
<organism evidence="1 2">
    <name type="scientific">Saccharothrix violaceirubra</name>
    <dbReference type="NCBI Taxonomy" id="413306"/>
    <lineage>
        <taxon>Bacteria</taxon>
        <taxon>Bacillati</taxon>
        <taxon>Actinomycetota</taxon>
        <taxon>Actinomycetes</taxon>
        <taxon>Pseudonocardiales</taxon>
        <taxon>Pseudonocardiaceae</taxon>
        <taxon>Saccharothrix</taxon>
    </lineage>
</organism>
<dbReference type="PROSITE" id="PS51257">
    <property type="entry name" value="PROKAR_LIPOPROTEIN"/>
    <property type="match status" value="1"/>
</dbReference>
<protein>
    <recommendedName>
        <fullName evidence="3">Glutamine cyclotransferase</fullName>
    </recommendedName>
</protein>
<dbReference type="Pfam" id="PF05096">
    <property type="entry name" value="Glu_cyclase_2"/>
    <property type="match status" value="1"/>
</dbReference>
<dbReference type="GO" id="GO:0016603">
    <property type="term" value="F:glutaminyl-peptide cyclotransferase activity"/>
    <property type="evidence" value="ECO:0007669"/>
    <property type="project" value="InterPro"/>
</dbReference>
<reference evidence="1 2" key="1">
    <citation type="submission" date="2020-08" db="EMBL/GenBank/DDBJ databases">
        <title>Sequencing the genomes of 1000 actinobacteria strains.</title>
        <authorList>
            <person name="Klenk H.-P."/>
        </authorList>
    </citation>
    <scope>NUCLEOTIDE SEQUENCE [LARGE SCALE GENOMIC DNA]</scope>
    <source>
        <strain evidence="1 2">DSM 45084</strain>
    </source>
</reference>